<dbReference type="Gene3D" id="3.20.20.190">
    <property type="entry name" value="Phosphatidylinositol (PI) phosphodiesterase"/>
    <property type="match status" value="1"/>
</dbReference>
<evidence type="ECO:0000313" key="2">
    <source>
        <dbReference type="EMBL" id="MEM5500828.1"/>
    </source>
</evidence>
<gene>
    <name evidence="2" type="ORF">WNY59_04420</name>
</gene>
<keyword evidence="3" id="KW-1185">Reference proteome</keyword>
<dbReference type="EMBL" id="JBBMQO010000002">
    <property type="protein sequence ID" value="MEM5500828.1"/>
    <property type="molecule type" value="Genomic_DNA"/>
</dbReference>
<dbReference type="PROSITE" id="PS51704">
    <property type="entry name" value="GP_PDE"/>
    <property type="match status" value="1"/>
</dbReference>
<evidence type="ECO:0000313" key="3">
    <source>
        <dbReference type="Proteomes" id="UP001477870"/>
    </source>
</evidence>
<comment type="caution">
    <text evidence="2">The sequence shown here is derived from an EMBL/GenBank/DDBJ whole genome shotgun (WGS) entry which is preliminary data.</text>
</comment>
<protein>
    <submittedName>
        <fullName evidence="2">Glycerophosphodiester phosphodiesterase family protein</fullName>
    </submittedName>
</protein>
<dbReference type="PANTHER" id="PTHR46211:SF1">
    <property type="entry name" value="GLYCEROPHOSPHODIESTER PHOSPHODIESTERASE, CYTOPLASMIC"/>
    <property type="match status" value="1"/>
</dbReference>
<dbReference type="Proteomes" id="UP001477870">
    <property type="component" value="Unassembled WGS sequence"/>
</dbReference>
<proteinExistence type="predicted"/>
<sequence length="238" mass="25784">MSDLSFLTRQPIAHRGLHDGNNAVFENSMGAMLGAVEHGYAIELDVQLSNDDRAMVFHDSTLDRVTASQGALKALGASDLAKIKLGGTNDVVNTLEEMLGAVGGKVPVVIEMKGDGNQADATRLANAVADAVQDYDGDIAVMSFEHDLLQAFRDTGSKRPLGLTAMGMTEDALEKHRAALAYGIEFVSFYVKELPNAFVSEIRETHKMPVITWTVCTPEDVELTKQHADQMTFEGFLP</sequence>
<dbReference type="PANTHER" id="PTHR46211">
    <property type="entry name" value="GLYCEROPHOSPHORYL DIESTER PHOSPHODIESTERASE"/>
    <property type="match status" value="1"/>
</dbReference>
<dbReference type="Pfam" id="PF03009">
    <property type="entry name" value="GDPD"/>
    <property type="match status" value="1"/>
</dbReference>
<organism evidence="2 3">
    <name type="scientific">Ahrensia kielensis</name>
    <dbReference type="NCBI Taxonomy" id="76980"/>
    <lineage>
        <taxon>Bacteria</taxon>
        <taxon>Pseudomonadati</taxon>
        <taxon>Pseudomonadota</taxon>
        <taxon>Alphaproteobacteria</taxon>
        <taxon>Hyphomicrobiales</taxon>
        <taxon>Ahrensiaceae</taxon>
        <taxon>Ahrensia</taxon>
    </lineage>
</organism>
<evidence type="ECO:0000259" key="1">
    <source>
        <dbReference type="PROSITE" id="PS51704"/>
    </source>
</evidence>
<feature type="domain" description="GP-PDE" evidence="1">
    <location>
        <begin position="9"/>
        <end position="238"/>
    </location>
</feature>
<dbReference type="SUPFAM" id="SSF51695">
    <property type="entry name" value="PLC-like phosphodiesterases"/>
    <property type="match status" value="1"/>
</dbReference>
<name>A0ABU9T3Y6_9HYPH</name>
<dbReference type="RefSeq" id="WP_342847172.1">
    <property type="nucleotide sequence ID" value="NZ_JBBMQO010000002.1"/>
</dbReference>
<dbReference type="InterPro" id="IPR017946">
    <property type="entry name" value="PLC-like_Pdiesterase_TIM-brl"/>
</dbReference>
<reference evidence="2 3" key="1">
    <citation type="submission" date="2024-03" db="EMBL/GenBank/DDBJ databases">
        <title>Community enrichment and isolation of bacterial strains for fucoidan degradation.</title>
        <authorList>
            <person name="Sichert A."/>
        </authorList>
    </citation>
    <scope>NUCLEOTIDE SEQUENCE [LARGE SCALE GENOMIC DNA]</scope>
    <source>
        <strain evidence="2 3">AS62</strain>
    </source>
</reference>
<dbReference type="InterPro" id="IPR030395">
    <property type="entry name" value="GP_PDE_dom"/>
</dbReference>
<accession>A0ABU9T3Y6</accession>